<dbReference type="RefSeq" id="WP_167949534.1">
    <property type="nucleotide sequence ID" value="NZ_BAAAPQ010000026.1"/>
</dbReference>
<dbReference type="InterPro" id="IPR031338">
    <property type="entry name" value="KDPG/KHG_AS_2"/>
</dbReference>
<dbReference type="InterPro" id="IPR000887">
    <property type="entry name" value="Aldlse_KDPG_KHG"/>
</dbReference>
<gene>
    <name evidence="6" type="ORF">BKA07_000540</name>
</gene>
<evidence type="ECO:0000313" key="7">
    <source>
        <dbReference type="Proteomes" id="UP000576792"/>
    </source>
</evidence>
<dbReference type="CDD" id="cd00452">
    <property type="entry name" value="KDPG_aldolase"/>
    <property type="match status" value="1"/>
</dbReference>
<keyword evidence="4 6" id="KW-0456">Lyase</keyword>
<evidence type="ECO:0000256" key="2">
    <source>
        <dbReference type="ARBA" id="ARBA00006906"/>
    </source>
</evidence>
<dbReference type="NCBIfam" id="TIGR01182">
    <property type="entry name" value="eda"/>
    <property type="match status" value="1"/>
</dbReference>
<dbReference type="PANTHER" id="PTHR30246">
    <property type="entry name" value="2-KETO-3-DEOXY-6-PHOSPHOGLUCONATE ALDOLASE"/>
    <property type="match status" value="1"/>
</dbReference>
<comment type="similarity">
    <text evidence="2">Belongs to the KHG/KDPG aldolase family.</text>
</comment>
<dbReference type="GO" id="GO:0106009">
    <property type="term" value="F:(4S)-4-hydroxy-2-oxoglutarate aldolase activity"/>
    <property type="evidence" value="ECO:0007669"/>
    <property type="project" value="UniProtKB-EC"/>
</dbReference>
<evidence type="ECO:0000256" key="4">
    <source>
        <dbReference type="ARBA" id="ARBA00023239"/>
    </source>
</evidence>
<name>A0A846RVL8_9MICO</name>
<proteinExistence type="inferred from homology"/>
<dbReference type="SUPFAM" id="SSF51569">
    <property type="entry name" value="Aldolase"/>
    <property type="match status" value="1"/>
</dbReference>
<dbReference type="GO" id="GO:0008675">
    <property type="term" value="F:2-dehydro-3-deoxy-phosphogluconate aldolase activity"/>
    <property type="evidence" value="ECO:0007669"/>
    <property type="project" value="UniProtKB-EC"/>
</dbReference>
<organism evidence="6 7">
    <name type="scientific">Brevibacterium marinum</name>
    <dbReference type="NCBI Taxonomy" id="418643"/>
    <lineage>
        <taxon>Bacteria</taxon>
        <taxon>Bacillati</taxon>
        <taxon>Actinomycetota</taxon>
        <taxon>Actinomycetes</taxon>
        <taxon>Micrococcales</taxon>
        <taxon>Brevibacteriaceae</taxon>
        <taxon>Brevibacterium</taxon>
    </lineage>
</organism>
<evidence type="ECO:0000256" key="5">
    <source>
        <dbReference type="ARBA" id="ARBA00023277"/>
    </source>
</evidence>
<reference evidence="6 7" key="1">
    <citation type="submission" date="2020-03" db="EMBL/GenBank/DDBJ databases">
        <title>Sequencing the genomes of 1000 actinobacteria strains.</title>
        <authorList>
            <person name="Klenk H.-P."/>
        </authorList>
    </citation>
    <scope>NUCLEOTIDE SEQUENCE [LARGE SCALE GENOMIC DNA]</scope>
    <source>
        <strain evidence="6 7">DSM 18964</strain>
    </source>
</reference>
<evidence type="ECO:0000256" key="1">
    <source>
        <dbReference type="ARBA" id="ARBA00004761"/>
    </source>
</evidence>
<evidence type="ECO:0000256" key="3">
    <source>
        <dbReference type="ARBA" id="ARBA00011233"/>
    </source>
</evidence>
<comment type="subunit">
    <text evidence="3">Homotrimer.</text>
</comment>
<dbReference type="Pfam" id="PF01081">
    <property type="entry name" value="Aldolase"/>
    <property type="match status" value="1"/>
</dbReference>
<dbReference type="InterPro" id="IPR013785">
    <property type="entry name" value="Aldolase_TIM"/>
</dbReference>
<dbReference type="EC" id="4.1.3.42" evidence="6"/>
<keyword evidence="5" id="KW-0119">Carbohydrate metabolism</keyword>
<comment type="caution">
    <text evidence="6">The sequence shown here is derived from an EMBL/GenBank/DDBJ whole genome shotgun (WGS) entry which is preliminary data.</text>
</comment>
<keyword evidence="7" id="KW-1185">Reference proteome</keyword>
<sequence length="214" mass="21913">MHTTQRIDVFDGQKLVPLAAPADPAQTLALHRGLLDGGLNIVEIGLRTPHAMTALSELAADGDLIVGAGTVMNGSQANEALSAGAQFLVSPGFADDILGVAIDNNVPYVPGVATATEVMRSWQAGLRLVKLFPANILGGLRYIDALGSAFRDVSFMPSGGVSPDTLAEHLAHPAVAMVSGSWMTSSTTLDRGAAEVAGTVRAALATTSDIGARA</sequence>
<comment type="pathway">
    <text evidence="1">Carbohydrate acid metabolism.</text>
</comment>
<dbReference type="PROSITE" id="PS00160">
    <property type="entry name" value="ALDOLASE_KDPG_KHG_2"/>
    <property type="match status" value="1"/>
</dbReference>
<evidence type="ECO:0000313" key="6">
    <source>
        <dbReference type="EMBL" id="NJC55505.1"/>
    </source>
</evidence>
<dbReference type="Gene3D" id="3.20.20.70">
    <property type="entry name" value="Aldolase class I"/>
    <property type="match status" value="1"/>
</dbReference>
<accession>A0A846RVL8</accession>
<dbReference type="PANTHER" id="PTHR30246:SF1">
    <property type="entry name" value="2-DEHYDRO-3-DEOXY-6-PHOSPHOGALACTONATE ALDOLASE-RELATED"/>
    <property type="match status" value="1"/>
</dbReference>
<dbReference type="Proteomes" id="UP000576792">
    <property type="component" value="Unassembled WGS sequence"/>
</dbReference>
<dbReference type="AlphaFoldDB" id="A0A846RVL8"/>
<dbReference type="EC" id="4.1.2.14" evidence="6"/>
<protein>
    <submittedName>
        <fullName evidence="6">2-dehydro-3-deoxyphosphogluconate aldolase/(4S)-4-hydroxy-2-oxoglutarate aldolase</fullName>
        <ecNumber evidence="6">4.1.2.14</ecNumber>
        <ecNumber evidence="6">4.1.3.42</ecNumber>
    </submittedName>
</protein>
<dbReference type="EMBL" id="JAATJN010000001">
    <property type="protein sequence ID" value="NJC55505.1"/>
    <property type="molecule type" value="Genomic_DNA"/>
</dbReference>